<evidence type="ECO:0000313" key="1">
    <source>
        <dbReference type="EMBL" id="TKX18998.1"/>
    </source>
</evidence>
<evidence type="ECO:0000313" key="2">
    <source>
        <dbReference type="Proteomes" id="UP000308133"/>
    </source>
</evidence>
<accession>A0A4U7ALT7</accession>
<proteinExistence type="predicted"/>
<gene>
    <name evidence="1" type="ORF">C1H76_8887</name>
</gene>
<organism evidence="1 2">
    <name type="scientific">Elsinoe australis</name>
    <dbReference type="NCBI Taxonomy" id="40998"/>
    <lineage>
        <taxon>Eukaryota</taxon>
        <taxon>Fungi</taxon>
        <taxon>Dikarya</taxon>
        <taxon>Ascomycota</taxon>
        <taxon>Pezizomycotina</taxon>
        <taxon>Dothideomycetes</taxon>
        <taxon>Dothideomycetidae</taxon>
        <taxon>Myriangiales</taxon>
        <taxon>Elsinoaceae</taxon>
        <taxon>Elsinoe</taxon>
    </lineage>
</organism>
<dbReference type="AlphaFoldDB" id="A0A4U7ALT7"/>
<reference evidence="1 2" key="1">
    <citation type="submission" date="2018-02" db="EMBL/GenBank/DDBJ databases">
        <title>Draft genome sequences of Elsinoe sp., causing black scab on jojoba.</title>
        <authorList>
            <person name="Stodart B."/>
            <person name="Jeffress S."/>
            <person name="Ash G."/>
            <person name="Arun Chinnappa K."/>
        </authorList>
    </citation>
    <scope>NUCLEOTIDE SEQUENCE [LARGE SCALE GENOMIC DNA]</scope>
    <source>
        <strain evidence="1 2">Hillstone_2</strain>
    </source>
</reference>
<protein>
    <submittedName>
        <fullName evidence="1">Uncharacterized protein</fullName>
    </submittedName>
</protein>
<dbReference type="Proteomes" id="UP000308133">
    <property type="component" value="Unassembled WGS sequence"/>
</dbReference>
<dbReference type="EMBL" id="PTQR01000123">
    <property type="protein sequence ID" value="TKX18998.1"/>
    <property type="molecule type" value="Genomic_DNA"/>
</dbReference>
<comment type="caution">
    <text evidence="1">The sequence shown here is derived from an EMBL/GenBank/DDBJ whole genome shotgun (WGS) entry which is preliminary data.</text>
</comment>
<sequence>MASYQAVAKIPLNFRNRIGNLAREAMFSAMVALGARSSRGDYLRQARYAQILARSFTGREGLCTQKIDTVLKILERYKVIGTDTYTTIEDIRHGLRVSVHLALTIANLRGLNGGTQQVTIGSDDGRTKNAKRTDTLVPLSYRLTTWSVANATHDSPENQHGGRTLVPSELRRLLLASGIQNVTTSVVEHNSAHVALLGYRTHDGLTHFHVRPVNAVNPIDSQGNRTLGERDYIYADHQAIFDAAGAGFKISMAAPIAPTDPNPSSSDADVISDAIAKDIVYNKQSKTYVGYGEHYSDNGAPGHKLCIIAEQNRFGLNIETGRCGF</sequence>
<name>A0A4U7ALT7_9PEZI</name>